<feature type="chain" id="PRO_5009209480" description="PepSY domain-containing protein" evidence="1">
    <location>
        <begin position="25"/>
        <end position="91"/>
    </location>
</feature>
<organism evidence="3 4">
    <name type="scientific">Alteromonas confluentis</name>
    <dbReference type="NCBI Taxonomy" id="1656094"/>
    <lineage>
        <taxon>Bacteria</taxon>
        <taxon>Pseudomonadati</taxon>
        <taxon>Pseudomonadota</taxon>
        <taxon>Gammaproteobacteria</taxon>
        <taxon>Alteromonadales</taxon>
        <taxon>Alteromonadaceae</taxon>
        <taxon>Alteromonas/Salinimonas group</taxon>
        <taxon>Alteromonas</taxon>
    </lineage>
</organism>
<proteinExistence type="predicted"/>
<dbReference type="InterPro" id="IPR025711">
    <property type="entry name" value="PepSY"/>
</dbReference>
<gene>
    <name evidence="3" type="ORF">BFC18_18050</name>
</gene>
<dbReference type="Proteomes" id="UP000175691">
    <property type="component" value="Unassembled WGS sequence"/>
</dbReference>
<dbReference type="RefSeq" id="WP_070126771.1">
    <property type="nucleotide sequence ID" value="NZ_MDHN01000040.1"/>
</dbReference>
<evidence type="ECO:0000313" key="4">
    <source>
        <dbReference type="Proteomes" id="UP000175691"/>
    </source>
</evidence>
<evidence type="ECO:0000259" key="2">
    <source>
        <dbReference type="Pfam" id="PF03413"/>
    </source>
</evidence>
<protein>
    <recommendedName>
        <fullName evidence="2">PepSY domain-containing protein</fullName>
    </recommendedName>
</protein>
<name>A0A1E7Z718_9ALTE</name>
<accession>A0A1E7Z718</accession>
<dbReference type="OrthoDB" id="6196800at2"/>
<dbReference type="EMBL" id="MDHN01000040">
    <property type="protein sequence ID" value="OFC69325.1"/>
    <property type="molecule type" value="Genomic_DNA"/>
</dbReference>
<dbReference type="Gene3D" id="3.30.505.20">
    <property type="match status" value="1"/>
</dbReference>
<evidence type="ECO:0000256" key="1">
    <source>
        <dbReference type="SAM" id="SignalP"/>
    </source>
</evidence>
<feature type="domain" description="PepSY" evidence="2">
    <location>
        <begin position="34"/>
        <end position="85"/>
    </location>
</feature>
<dbReference type="AlphaFoldDB" id="A0A1E7Z718"/>
<dbReference type="STRING" id="1656094.BFC18_18050"/>
<keyword evidence="1" id="KW-0732">Signal</keyword>
<evidence type="ECO:0000313" key="3">
    <source>
        <dbReference type="EMBL" id="OFC69325.1"/>
    </source>
</evidence>
<reference evidence="3 4" key="1">
    <citation type="submission" date="2016-08" db="EMBL/GenBank/DDBJ databases">
        <authorList>
            <person name="Seilhamer J.J."/>
        </authorList>
    </citation>
    <scope>NUCLEOTIDE SEQUENCE [LARGE SCALE GENOMIC DNA]</scope>
    <source>
        <strain evidence="3 4">KCTC 42603</strain>
    </source>
</reference>
<comment type="caution">
    <text evidence="3">The sequence shown here is derived from an EMBL/GenBank/DDBJ whole genome shotgun (WGS) entry which is preliminary data.</text>
</comment>
<feature type="signal peptide" evidence="1">
    <location>
        <begin position="1"/>
        <end position="24"/>
    </location>
</feature>
<sequence length="91" mass="10332">MNILKIMTVAVFLLAMPLSQQAHARQDKQATQQIDRSQAAAKAQQQVKGRVLRVDQTRFAYRVKMLKKNGRVISVDVDKNTGRVQPVKEKD</sequence>
<keyword evidence="4" id="KW-1185">Reference proteome</keyword>
<dbReference type="Pfam" id="PF03413">
    <property type="entry name" value="PepSY"/>
    <property type="match status" value="1"/>
</dbReference>